<feature type="transmembrane region" description="Helical" evidence="7">
    <location>
        <begin position="122"/>
        <end position="142"/>
    </location>
</feature>
<feature type="transmembrane region" description="Helical" evidence="7">
    <location>
        <begin position="350"/>
        <end position="371"/>
    </location>
</feature>
<dbReference type="PANTHER" id="PTHR30482:SF5">
    <property type="entry name" value="ABC TRANSPORTER PERMEASE PROTEIN"/>
    <property type="match status" value="1"/>
</dbReference>
<feature type="transmembrane region" description="Helical" evidence="7">
    <location>
        <begin position="213"/>
        <end position="231"/>
    </location>
</feature>
<feature type="transmembrane region" description="Helical" evidence="7">
    <location>
        <begin position="263"/>
        <end position="282"/>
    </location>
</feature>
<dbReference type="Pfam" id="PF02653">
    <property type="entry name" value="BPD_transp_2"/>
    <property type="match status" value="1"/>
</dbReference>
<dbReference type="GO" id="GO:0005886">
    <property type="term" value="C:plasma membrane"/>
    <property type="evidence" value="ECO:0007669"/>
    <property type="project" value="UniProtKB-SubCell"/>
</dbReference>
<proteinExistence type="predicted"/>
<feature type="transmembrane region" description="Helical" evidence="7">
    <location>
        <begin position="37"/>
        <end position="56"/>
    </location>
</feature>
<keyword evidence="4 7" id="KW-1133">Transmembrane helix</keyword>
<dbReference type="Proteomes" id="UP000256253">
    <property type="component" value="Unassembled WGS sequence"/>
</dbReference>
<feature type="region of interest" description="Disordered" evidence="6">
    <location>
        <begin position="1"/>
        <end position="28"/>
    </location>
</feature>
<evidence type="ECO:0000256" key="3">
    <source>
        <dbReference type="ARBA" id="ARBA00022692"/>
    </source>
</evidence>
<keyword evidence="3 7" id="KW-0812">Transmembrane</keyword>
<keyword evidence="9" id="KW-1185">Reference proteome</keyword>
<reference evidence="8 9" key="1">
    <citation type="submission" date="2018-08" db="EMBL/GenBank/DDBJ databases">
        <title>Sequencing the genomes of 1000 actinobacteria strains.</title>
        <authorList>
            <person name="Klenk H.-P."/>
        </authorList>
    </citation>
    <scope>NUCLEOTIDE SEQUENCE [LARGE SCALE GENOMIC DNA]</scope>
    <source>
        <strain evidence="8 9">DSM 22967</strain>
    </source>
</reference>
<dbReference type="GO" id="GO:0015658">
    <property type="term" value="F:branched-chain amino acid transmembrane transporter activity"/>
    <property type="evidence" value="ECO:0007669"/>
    <property type="project" value="InterPro"/>
</dbReference>
<comment type="subcellular location">
    <subcellularLocation>
        <location evidence="1">Cell membrane</location>
        <topology evidence="1">Multi-pass membrane protein</topology>
    </subcellularLocation>
</comment>
<dbReference type="InterPro" id="IPR001851">
    <property type="entry name" value="ABC_transp_permease"/>
</dbReference>
<feature type="compositionally biased region" description="Low complexity" evidence="6">
    <location>
        <begin position="9"/>
        <end position="28"/>
    </location>
</feature>
<sequence length="389" mass="40715">MSDTDIETSPQSPQSPHDPASQAQPAPSARRPLPARILPLLGWAVLLVVLFLLPVYVPTEWLSVLCWVMAGGVAAMGLTMLIGQAGQFSLGQSFFLLLGGVTYTVLAAESDAEYVGFGLPPLVALIGTIIITGLVGAAFAPISGRLRGIYLGVASLSLVFLGYYLSHELPQFAGSASSGRYAPAFRIPGFDFAETKPSLMVLNVPIGASERQFWLFALITVIAYAIGRGAMKGRIGRGWRAVRDNEAVATVMGVSVPGQKAKAFAISSAYGGLAGVMVVWWYSGLMKPDEAVEFGSYSTYTTIALLAMCVIGGLGSLGGALVGSALVFGLPLALPLITGSSQTVDATGTAFTPIVITNLLFGALIVLIVLFEPRGFAGLGARLRSLVRR</sequence>
<accession>A0A3D9UPK7</accession>
<evidence type="ECO:0000256" key="7">
    <source>
        <dbReference type="SAM" id="Phobius"/>
    </source>
</evidence>
<dbReference type="EMBL" id="QTUA01000001">
    <property type="protein sequence ID" value="REF31372.1"/>
    <property type="molecule type" value="Genomic_DNA"/>
</dbReference>
<evidence type="ECO:0000256" key="6">
    <source>
        <dbReference type="SAM" id="MobiDB-lite"/>
    </source>
</evidence>
<evidence type="ECO:0000256" key="2">
    <source>
        <dbReference type="ARBA" id="ARBA00022475"/>
    </source>
</evidence>
<evidence type="ECO:0000313" key="8">
    <source>
        <dbReference type="EMBL" id="REF31372.1"/>
    </source>
</evidence>
<dbReference type="PANTHER" id="PTHR30482">
    <property type="entry name" value="HIGH-AFFINITY BRANCHED-CHAIN AMINO ACID TRANSPORT SYSTEM PERMEASE"/>
    <property type="match status" value="1"/>
</dbReference>
<organism evidence="8 9">
    <name type="scientific">Calidifontibacter indicus</name>
    <dbReference type="NCBI Taxonomy" id="419650"/>
    <lineage>
        <taxon>Bacteria</taxon>
        <taxon>Bacillati</taxon>
        <taxon>Actinomycetota</taxon>
        <taxon>Actinomycetes</taxon>
        <taxon>Micrococcales</taxon>
        <taxon>Dermacoccaceae</taxon>
        <taxon>Calidifontibacter</taxon>
    </lineage>
</organism>
<dbReference type="InterPro" id="IPR043428">
    <property type="entry name" value="LivM-like"/>
</dbReference>
<gene>
    <name evidence="8" type="ORF">DFJ65_2439</name>
</gene>
<feature type="transmembrane region" description="Helical" evidence="7">
    <location>
        <begin position="321"/>
        <end position="338"/>
    </location>
</feature>
<feature type="transmembrane region" description="Helical" evidence="7">
    <location>
        <begin position="94"/>
        <end position="110"/>
    </location>
</feature>
<protein>
    <submittedName>
        <fullName evidence="8">Amino acid/amide ABC transporter membrane protein 2 (HAAT family)</fullName>
    </submittedName>
</protein>
<feature type="transmembrane region" description="Helical" evidence="7">
    <location>
        <begin position="149"/>
        <end position="166"/>
    </location>
</feature>
<keyword evidence="2" id="KW-1003">Cell membrane</keyword>
<feature type="transmembrane region" description="Helical" evidence="7">
    <location>
        <begin position="294"/>
        <end position="314"/>
    </location>
</feature>
<evidence type="ECO:0000256" key="5">
    <source>
        <dbReference type="ARBA" id="ARBA00023136"/>
    </source>
</evidence>
<name>A0A3D9UPK7_9MICO</name>
<dbReference type="RefSeq" id="WP_211308432.1">
    <property type="nucleotide sequence ID" value="NZ_QTUA01000001.1"/>
</dbReference>
<evidence type="ECO:0000313" key="9">
    <source>
        <dbReference type="Proteomes" id="UP000256253"/>
    </source>
</evidence>
<evidence type="ECO:0000256" key="4">
    <source>
        <dbReference type="ARBA" id="ARBA00022989"/>
    </source>
</evidence>
<dbReference type="AlphaFoldDB" id="A0A3D9UPK7"/>
<feature type="transmembrane region" description="Helical" evidence="7">
    <location>
        <begin position="62"/>
        <end position="82"/>
    </location>
</feature>
<evidence type="ECO:0000256" key="1">
    <source>
        <dbReference type="ARBA" id="ARBA00004651"/>
    </source>
</evidence>
<dbReference type="CDD" id="cd06581">
    <property type="entry name" value="TM_PBP1_LivM_like"/>
    <property type="match status" value="1"/>
</dbReference>
<comment type="caution">
    <text evidence="8">The sequence shown here is derived from an EMBL/GenBank/DDBJ whole genome shotgun (WGS) entry which is preliminary data.</text>
</comment>
<keyword evidence="5 7" id="KW-0472">Membrane</keyword>